<feature type="binding site" evidence="7">
    <location>
        <begin position="251"/>
        <end position="254"/>
    </location>
    <ligand>
        <name>GTP</name>
        <dbReference type="ChEBI" id="CHEBI:37565"/>
    </ligand>
</feature>
<dbReference type="GO" id="GO:0005737">
    <property type="term" value="C:cytoplasm"/>
    <property type="evidence" value="ECO:0007669"/>
    <property type="project" value="UniProtKB-SubCell"/>
</dbReference>
<evidence type="ECO:0000256" key="5">
    <source>
        <dbReference type="ARBA" id="ARBA00023134"/>
    </source>
</evidence>
<dbReference type="PROSITE" id="PS51705">
    <property type="entry name" value="G_HFLX"/>
    <property type="match status" value="1"/>
</dbReference>
<evidence type="ECO:0000313" key="11">
    <source>
        <dbReference type="EMBL" id="KHM91138.1"/>
    </source>
</evidence>
<keyword evidence="14" id="KW-1185">Reference proteome</keyword>
<dbReference type="NCBIfam" id="NF008280">
    <property type="entry name" value="PRK11058.1"/>
    <property type="match status" value="1"/>
</dbReference>
<dbReference type="PIRSF" id="PIRSF006809">
    <property type="entry name" value="GTP-binding_hflX_prd"/>
    <property type="match status" value="1"/>
</dbReference>
<evidence type="ECO:0000313" key="12">
    <source>
        <dbReference type="EMBL" id="MCC8624731.1"/>
    </source>
</evidence>
<dbReference type="Gene3D" id="3.40.50.11060">
    <property type="entry name" value="GTPase HflX, N-terminal domain"/>
    <property type="match status" value="1"/>
</dbReference>
<accession>A0AAJ0IVW5</accession>
<dbReference type="SUPFAM" id="SSF52540">
    <property type="entry name" value="P-loop containing nucleoside triphosphate hydrolases"/>
    <property type="match status" value="1"/>
</dbReference>
<feature type="binding site" evidence="7">
    <location>
        <begin position="230"/>
        <end position="234"/>
    </location>
    <ligand>
        <name>GTP</name>
        <dbReference type="ChEBI" id="CHEBI:37565"/>
    </ligand>
</feature>
<keyword evidence="12" id="KW-0378">Hydrolase</keyword>
<reference evidence="11 13" key="1">
    <citation type="submission" date="2014-11" db="EMBL/GenBank/DDBJ databases">
        <title>Draft Genome Sequences of Xanthomonas vesicatoria Strains from the Balkan Peninsula.</title>
        <authorList>
            <person name="Vancheva T."/>
            <person name="Lefeuvre P."/>
            <person name="Bogatzevska N."/>
            <person name="Moncheva P."/>
            <person name="Koebnik R."/>
        </authorList>
    </citation>
    <scope>NUCLEOTIDE SEQUENCE [LARGE SCALE GENOMIC DNA]</scope>
    <source>
        <strain evidence="11 13">53M</strain>
    </source>
</reference>
<dbReference type="GO" id="GO:0005525">
    <property type="term" value="F:GTP binding"/>
    <property type="evidence" value="ECO:0007669"/>
    <property type="project" value="UniProtKB-UniRule"/>
</dbReference>
<dbReference type="PRINTS" id="PR00326">
    <property type="entry name" value="GTP1OBG"/>
</dbReference>
<dbReference type="InterPro" id="IPR025121">
    <property type="entry name" value="GTPase_HflX_N"/>
</dbReference>
<dbReference type="FunFam" id="3.40.50.11060:FF:000001">
    <property type="entry name" value="GTPase HflX"/>
    <property type="match status" value="1"/>
</dbReference>
<dbReference type="SUPFAM" id="SSF54980">
    <property type="entry name" value="EF-G C-terminal domain-like"/>
    <property type="match status" value="1"/>
</dbReference>
<dbReference type="CDD" id="cd01878">
    <property type="entry name" value="HflX"/>
    <property type="match status" value="1"/>
</dbReference>
<comment type="function">
    <text evidence="6">GTPase that associates with the 50S ribosomal subunit and may have a role during protein synthesis or ribosome biogenesis.</text>
</comment>
<dbReference type="Gene3D" id="3.40.50.300">
    <property type="entry name" value="P-loop containing nucleotide triphosphate hydrolases"/>
    <property type="match status" value="1"/>
</dbReference>
<feature type="binding site" evidence="7">
    <location>
        <begin position="205"/>
        <end position="212"/>
    </location>
    <ligand>
        <name>GTP</name>
        <dbReference type="ChEBI" id="CHEBI:37565"/>
    </ligand>
</feature>
<protein>
    <recommendedName>
        <fullName evidence="6">GTPase HflX</fullName>
    </recommendedName>
    <alternativeName>
        <fullName evidence="6">GTP-binding protein HflX</fullName>
    </alternativeName>
</protein>
<keyword evidence="2 8" id="KW-0479">Metal-binding</keyword>
<dbReference type="GO" id="GO:0043022">
    <property type="term" value="F:ribosome binding"/>
    <property type="evidence" value="ECO:0007669"/>
    <property type="project" value="TreeGrafter"/>
</dbReference>
<comment type="cofactor">
    <cofactor evidence="8">
        <name>Mg(2+)</name>
        <dbReference type="ChEBI" id="CHEBI:18420"/>
    </cofactor>
</comment>
<feature type="binding site" evidence="8">
    <location>
        <position position="212"/>
    </location>
    <ligand>
        <name>Mg(2+)</name>
        <dbReference type="ChEBI" id="CHEBI:18420"/>
    </ligand>
</feature>
<sequence length="439" mass="48785">MFDRSRKGEHALLIQTHAGGPAEDDVLEEFADLARSAGATVAATLTARIDKPSPSTLIGSGKLEEIKAAAEATGADLVLVNHTLSPGQERNLERYLERRVIDRTGLILDIFAQRARSHEGKLQVELAQLRHMATRLVRGWTHLERQRGGSIGLRGPGETQLETDRRLLQKRVEQLQQRLEKVEVQRTQMRRARMRSELPRIALVGYTNAGKSTLFNALTGAEAYVADQLFATLDPTVRRIALPGGSAILADTVGFVRDLPHQLVAAFRSTLSEARDADLLLHIVDAADPLREERILQVDEVLQAVGAGDLPQLLVFNKIDKIDGAEVRHDAQDGIPDQARRERVWVSARDGRGLQELQHALGQRLDLRHLTGQLRLPSSAGRLRSKLHQLEVVRNEQSDEDGWLLEVDLPMVEAERLAAGDDGAPLRAMLPDRREDWET</sequence>
<feature type="binding site" evidence="8">
    <location>
        <position position="232"/>
    </location>
    <ligand>
        <name>Mg(2+)</name>
        <dbReference type="ChEBI" id="CHEBI:18420"/>
    </ligand>
</feature>
<evidence type="ECO:0000256" key="1">
    <source>
        <dbReference type="ARBA" id="ARBA00022490"/>
    </source>
</evidence>
<gene>
    <name evidence="6 12" type="primary">hflX</name>
    <name evidence="12" type="ORF">LN473_22700</name>
    <name evidence="11" type="ORF">OR61_20035</name>
</gene>
<dbReference type="InterPro" id="IPR042108">
    <property type="entry name" value="GTPase_HflX_N_sf"/>
</dbReference>
<dbReference type="Pfam" id="PF01926">
    <property type="entry name" value="MMR_HSR1"/>
    <property type="match status" value="1"/>
</dbReference>
<comment type="caution">
    <text evidence="11">The sequence shown here is derived from an EMBL/GenBank/DDBJ whole genome shotgun (WGS) entry which is preliminary data.</text>
</comment>
<dbReference type="PANTHER" id="PTHR10229">
    <property type="entry name" value="GTP-BINDING PROTEIN HFLX"/>
    <property type="match status" value="1"/>
</dbReference>
<evidence type="ECO:0000256" key="4">
    <source>
        <dbReference type="ARBA" id="ARBA00022842"/>
    </source>
</evidence>
<dbReference type="PANTHER" id="PTHR10229:SF0">
    <property type="entry name" value="GTP-BINDING PROTEIN 6-RELATED"/>
    <property type="match status" value="1"/>
</dbReference>
<dbReference type="AlphaFoldDB" id="A0AAJ0IVW5"/>
<evidence type="ECO:0000256" key="6">
    <source>
        <dbReference type="HAMAP-Rule" id="MF_00900"/>
    </source>
</evidence>
<evidence type="ECO:0000256" key="8">
    <source>
        <dbReference type="PIRSR" id="PIRSR006809-2"/>
    </source>
</evidence>
<dbReference type="EMBL" id="JSYJ01000179">
    <property type="protein sequence ID" value="KHM91138.1"/>
    <property type="molecule type" value="Genomic_DNA"/>
</dbReference>
<feature type="binding site" evidence="7">
    <location>
        <begin position="347"/>
        <end position="349"/>
    </location>
    <ligand>
        <name>GTP</name>
        <dbReference type="ChEBI" id="CHEBI:37565"/>
    </ligand>
</feature>
<dbReference type="Pfam" id="PF13167">
    <property type="entry name" value="GTP-bdg_N"/>
    <property type="match status" value="1"/>
</dbReference>
<evidence type="ECO:0000259" key="10">
    <source>
        <dbReference type="PROSITE" id="PS51705"/>
    </source>
</evidence>
<dbReference type="FunFam" id="3.40.50.300:FF:000173">
    <property type="entry name" value="GTPase HflX"/>
    <property type="match status" value="1"/>
</dbReference>
<dbReference type="InterPro" id="IPR005225">
    <property type="entry name" value="Small_GTP-bd"/>
</dbReference>
<reference evidence="12" key="2">
    <citation type="submission" date="2021-11" db="EMBL/GenBank/DDBJ databases">
        <title>Genome resources and taxonomic validation of 89 Xanthomonas strains.</title>
        <authorList>
            <person name="Tambong J.T."/>
        </authorList>
    </citation>
    <scope>NUCLEOTIDE SEQUENCE</scope>
    <source>
        <strain evidence="12">Bv 5-4A</strain>
    </source>
</reference>
<name>A0AAJ0IVW5_9XANT</name>
<comment type="subcellular location">
    <subcellularLocation>
        <location evidence="6">Cytoplasm</location>
    </subcellularLocation>
    <text evidence="6">May associate with membranes.</text>
</comment>
<evidence type="ECO:0000256" key="3">
    <source>
        <dbReference type="ARBA" id="ARBA00022741"/>
    </source>
</evidence>
<dbReference type="InterPro" id="IPR016496">
    <property type="entry name" value="GTPase_HflX"/>
</dbReference>
<dbReference type="InterPro" id="IPR030394">
    <property type="entry name" value="G_HFLX_dom"/>
</dbReference>
<keyword evidence="1 6" id="KW-0963">Cytoplasm</keyword>
<dbReference type="InterPro" id="IPR027417">
    <property type="entry name" value="P-loop_NTPase"/>
</dbReference>
<dbReference type="GO" id="GO:0046872">
    <property type="term" value="F:metal ion binding"/>
    <property type="evidence" value="ECO:0007669"/>
    <property type="project" value="UniProtKB-KW"/>
</dbReference>
<keyword evidence="3 6" id="KW-0547">Nucleotide-binding</keyword>
<dbReference type="NCBIfam" id="TIGR00231">
    <property type="entry name" value="small_GTP"/>
    <property type="match status" value="1"/>
</dbReference>
<evidence type="ECO:0000256" key="2">
    <source>
        <dbReference type="ARBA" id="ARBA00022723"/>
    </source>
</evidence>
<dbReference type="Pfam" id="PF16360">
    <property type="entry name" value="GTP-bdg_M"/>
    <property type="match status" value="1"/>
</dbReference>
<keyword evidence="9" id="KW-0175">Coiled coil</keyword>
<feature type="coiled-coil region" evidence="9">
    <location>
        <begin position="158"/>
        <end position="192"/>
    </location>
</feature>
<feature type="binding site" evidence="7">
    <location>
        <begin position="317"/>
        <end position="320"/>
    </location>
    <ligand>
        <name>GTP</name>
        <dbReference type="ChEBI" id="CHEBI:37565"/>
    </ligand>
</feature>
<dbReference type="InterPro" id="IPR035647">
    <property type="entry name" value="EFG_III/V"/>
</dbReference>
<keyword evidence="4 8" id="KW-0460">Magnesium</keyword>
<dbReference type="InterPro" id="IPR032305">
    <property type="entry name" value="GTP-bd_M"/>
</dbReference>
<evidence type="ECO:0000256" key="9">
    <source>
        <dbReference type="SAM" id="Coils"/>
    </source>
</evidence>
<comment type="similarity">
    <text evidence="6">Belongs to the TRAFAC class OBG-HflX-like GTPase superfamily. HflX GTPase family.</text>
</comment>
<evidence type="ECO:0000256" key="7">
    <source>
        <dbReference type="PIRSR" id="PIRSR006809-1"/>
    </source>
</evidence>
<dbReference type="InterPro" id="IPR006073">
    <property type="entry name" value="GTP-bd"/>
</dbReference>
<organism evidence="11 13">
    <name type="scientific">Xanthomonas vesicatoria</name>
    <dbReference type="NCBI Taxonomy" id="56460"/>
    <lineage>
        <taxon>Bacteria</taxon>
        <taxon>Pseudomonadati</taxon>
        <taxon>Pseudomonadota</taxon>
        <taxon>Gammaproteobacteria</taxon>
        <taxon>Lysobacterales</taxon>
        <taxon>Lysobacteraceae</taxon>
        <taxon>Xanthomonas</taxon>
    </lineage>
</organism>
<dbReference type="HAMAP" id="MF_00900">
    <property type="entry name" value="GTPase_HflX"/>
    <property type="match status" value="1"/>
</dbReference>
<dbReference type="GO" id="GO:0003924">
    <property type="term" value="F:GTPase activity"/>
    <property type="evidence" value="ECO:0007669"/>
    <property type="project" value="UniProtKB-UniRule"/>
</dbReference>
<dbReference type="GO" id="GO:0097216">
    <property type="term" value="F:guanosine tetraphosphate binding"/>
    <property type="evidence" value="ECO:0007669"/>
    <property type="project" value="UniProtKB-ARBA"/>
</dbReference>
<dbReference type="EMBL" id="JAJIUN010000106">
    <property type="protein sequence ID" value="MCC8624731.1"/>
    <property type="molecule type" value="Genomic_DNA"/>
</dbReference>
<dbReference type="NCBIfam" id="TIGR03156">
    <property type="entry name" value="GTP_HflX"/>
    <property type="match status" value="1"/>
</dbReference>
<proteinExistence type="inferred from homology"/>
<dbReference type="Proteomes" id="UP000030969">
    <property type="component" value="Unassembled WGS sequence"/>
</dbReference>
<comment type="subunit">
    <text evidence="6">Monomer. Associates with the 50S ribosomal subunit.</text>
</comment>
<dbReference type="RefSeq" id="WP_039429311.1">
    <property type="nucleotide sequence ID" value="NZ_CP018470.1"/>
</dbReference>
<evidence type="ECO:0000313" key="14">
    <source>
        <dbReference type="Proteomes" id="UP001430544"/>
    </source>
</evidence>
<feature type="domain" description="Hflx-type G" evidence="10">
    <location>
        <begin position="199"/>
        <end position="369"/>
    </location>
</feature>
<keyword evidence="5 6" id="KW-0342">GTP-binding</keyword>
<dbReference type="Gene3D" id="6.10.250.2860">
    <property type="match status" value="1"/>
</dbReference>
<dbReference type="Proteomes" id="UP001430544">
    <property type="component" value="Unassembled WGS sequence"/>
</dbReference>
<evidence type="ECO:0000313" key="13">
    <source>
        <dbReference type="Proteomes" id="UP000030969"/>
    </source>
</evidence>